<protein>
    <submittedName>
        <fullName evidence="2">Uncharacterized protein</fullName>
    </submittedName>
</protein>
<keyword evidence="1" id="KW-0732">Signal</keyword>
<name>A0A8T0HY51_CERPU</name>
<comment type="caution">
    <text evidence="2">The sequence shown here is derived from an EMBL/GenBank/DDBJ whole genome shotgun (WGS) entry which is preliminary data.</text>
</comment>
<evidence type="ECO:0000313" key="3">
    <source>
        <dbReference type="Proteomes" id="UP000822688"/>
    </source>
</evidence>
<gene>
    <name evidence="2" type="ORF">KC19_5G053900</name>
</gene>
<proteinExistence type="predicted"/>
<accession>A0A8T0HY51</accession>
<organism evidence="2 3">
    <name type="scientific">Ceratodon purpureus</name>
    <name type="common">Fire moss</name>
    <name type="synonym">Dicranum purpureum</name>
    <dbReference type="NCBI Taxonomy" id="3225"/>
    <lineage>
        <taxon>Eukaryota</taxon>
        <taxon>Viridiplantae</taxon>
        <taxon>Streptophyta</taxon>
        <taxon>Embryophyta</taxon>
        <taxon>Bryophyta</taxon>
        <taxon>Bryophytina</taxon>
        <taxon>Bryopsida</taxon>
        <taxon>Dicranidae</taxon>
        <taxon>Pseudoditrichales</taxon>
        <taxon>Ditrichaceae</taxon>
        <taxon>Ceratodon</taxon>
    </lineage>
</organism>
<feature type="chain" id="PRO_5035773039" evidence="1">
    <location>
        <begin position="23"/>
        <end position="51"/>
    </location>
</feature>
<evidence type="ECO:0000256" key="1">
    <source>
        <dbReference type="SAM" id="SignalP"/>
    </source>
</evidence>
<dbReference type="AlphaFoldDB" id="A0A8T0HY51"/>
<dbReference type="Proteomes" id="UP000822688">
    <property type="component" value="Chromosome 5"/>
</dbReference>
<keyword evidence="3" id="KW-1185">Reference proteome</keyword>
<sequence length="51" mass="5752">MSSHCLAHLLLLVSSFQSLSLAFQRAPWLILQPTLDGTRMMVNRIGEQLLN</sequence>
<dbReference type="EMBL" id="CM026425">
    <property type="protein sequence ID" value="KAG0576080.1"/>
    <property type="molecule type" value="Genomic_DNA"/>
</dbReference>
<evidence type="ECO:0000313" key="2">
    <source>
        <dbReference type="EMBL" id="KAG0576080.1"/>
    </source>
</evidence>
<reference evidence="2" key="1">
    <citation type="submission" date="2020-06" db="EMBL/GenBank/DDBJ databases">
        <title>WGS assembly of Ceratodon purpureus strain R40.</title>
        <authorList>
            <person name="Carey S.B."/>
            <person name="Jenkins J."/>
            <person name="Shu S."/>
            <person name="Lovell J.T."/>
            <person name="Sreedasyam A."/>
            <person name="Maumus F."/>
            <person name="Tiley G.P."/>
            <person name="Fernandez-Pozo N."/>
            <person name="Barry K."/>
            <person name="Chen C."/>
            <person name="Wang M."/>
            <person name="Lipzen A."/>
            <person name="Daum C."/>
            <person name="Saski C.A."/>
            <person name="Payton A.C."/>
            <person name="Mcbreen J.C."/>
            <person name="Conrad R.E."/>
            <person name="Kollar L.M."/>
            <person name="Olsson S."/>
            <person name="Huttunen S."/>
            <person name="Landis J.B."/>
            <person name="Wickett N.J."/>
            <person name="Johnson M.G."/>
            <person name="Rensing S.A."/>
            <person name="Grimwood J."/>
            <person name="Schmutz J."/>
            <person name="Mcdaniel S.F."/>
        </authorList>
    </citation>
    <scope>NUCLEOTIDE SEQUENCE</scope>
    <source>
        <strain evidence="2">R40</strain>
    </source>
</reference>
<feature type="signal peptide" evidence="1">
    <location>
        <begin position="1"/>
        <end position="22"/>
    </location>
</feature>